<dbReference type="PANTHER" id="PTHR34136">
    <property type="match status" value="1"/>
</dbReference>
<evidence type="ECO:0000313" key="4">
    <source>
        <dbReference type="Proteomes" id="UP001241747"/>
    </source>
</evidence>
<dbReference type="PANTHER" id="PTHR34136:SF1">
    <property type="entry name" value="UDP-N-ACETYL-D-MANNOSAMINURONIC ACID TRANSFERASE"/>
    <property type="match status" value="1"/>
</dbReference>
<dbReference type="EMBL" id="JAUSVY010000001">
    <property type="protein sequence ID" value="MDQ0503393.1"/>
    <property type="molecule type" value="Genomic_DNA"/>
</dbReference>
<evidence type="ECO:0000256" key="2">
    <source>
        <dbReference type="ARBA" id="ARBA00022679"/>
    </source>
</evidence>
<keyword evidence="2" id="KW-0808">Transferase</keyword>
<evidence type="ECO:0000256" key="1">
    <source>
        <dbReference type="ARBA" id="ARBA00022676"/>
    </source>
</evidence>
<reference evidence="3 4" key="1">
    <citation type="submission" date="2023-07" db="EMBL/GenBank/DDBJ databases">
        <title>Genomic Encyclopedia of Type Strains, Phase IV (KMG-IV): sequencing the most valuable type-strain genomes for metagenomic binning, comparative biology and taxonomic classification.</title>
        <authorList>
            <person name="Goeker M."/>
        </authorList>
    </citation>
    <scope>NUCLEOTIDE SEQUENCE [LARGE SCALE GENOMIC DNA]</scope>
    <source>
        <strain evidence="3 4">DSM 3770</strain>
    </source>
</reference>
<name>A0ABU0L8C0_XANAG</name>
<dbReference type="CDD" id="cd06533">
    <property type="entry name" value="Glyco_transf_WecG_TagA"/>
    <property type="match status" value="1"/>
</dbReference>
<organism evidence="3 4">
    <name type="scientific">Xanthobacter agilis</name>
    <dbReference type="NCBI Taxonomy" id="47492"/>
    <lineage>
        <taxon>Bacteria</taxon>
        <taxon>Pseudomonadati</taxon>
        <taxon>Pseudomonadota</taxon>
        <taxon>Alphaproteobacteria</taxon>
        <taxon>Hyphomicrobiales</taxon>
        <taxon>Xanthobacteraceae</taxon>
        <taxon>Xanthobacter</taxon>
    </lineage>
</organism>
<dbReference type="Proteomes" id="UP001241747">
    <property type="component" value="Unassembled WGS sequence"/>
</dbReference>
<sequence length="269" mass="29692">MPQKIALPPDVKTVMFLNVPFACLDVAGAAALIAARPPGAPFAYVVTPNAANLTRINELKDPVFIEIYENAWLHTMDGAVPRALARQLFGLDIPRTPGSDLTEALFEHHIKPDDAITIIGGSDEMLERLKARYHLTNVAMWVPPMGFIDKPDEVERCVRFVLDHPARYLFFVTGSPRSEYVTRLVWQRGTAVGTGLCVGNSLNFLTGLSTRAPLIYRRLGVEWLHRLVTDPKIQVKRIFVDSLPVLLAAAKARLNPAAYGMATPDKTAP</sequence>
<keyword evidence="1" id="KW-0328">Glycosyltransferase</keyword>
<protein>
    <submittedName>
        <fullName evidence="3">Exopolysaccharide biosynthesis WecB/TagA/CpsF family protein</fullName>
    </submittedName>
</protein>
<gene>
    <name evidence="3" type="ORF">QOZ94_000163</name>
</gene>
<dbReference type="Pfam" id="PF03808">
    <property type="entry name" value="Glyco_tran_WecG"/>
    <property type="match status" value="1"/>
</dbReference>
<proteinExistence type="predicted"/>
<dbReference type="InterPro" id="IPR004629">
    <property type="entry name" value="WecG_TagA_CpsF"/>
</dbReference>
<evidence type="ECO:0000313" key="3">
    <source>
        <dbReference type="EMBL" id="MDQ0503393.1"/>
    </source>
</evidence>
<dbReference type="RefSeq" id="WP_237344282.1">
    <property type="nucleotide sequence ID" value="NZ_JABWGX010000003.1"/>
</dbReference>
<accession>A0ABU0L8C0</accession>
<comment type="caution">
    <text evidence="3">The sequence shown here is derived from an EMBL/GenBank/DDBJ whole genome shotgun (WGS) entry which is preliminary data.</text>
</comment>
<keyword evidence="4" id="KW-1185">Reference proteome</keyword>